<sequence length="63" mass="7207">MEALEQSEREEGWLILCYVAPPTLRCMLQGRRWSRRVCQGYSGSRCFDSVASCVALPHNETTQ</sequence>
<reference evidence="1 2" key="1">
    <citation type="submission" date="2019-03" db="EMBL/GenBank/DDBJ databases">
        <title>First draft genome of Liparis tanakae, snailfish: a comprehensive survey of snailfish specific genes.</title>
        <authorList>
            <person name="Kim W."/>
            <person name="Song I."/>
            <person name="Jeong J.-H."/>
            <person name="Kim D."/>
            <person name="Kim S."/>
            <person name="Ryu S."/>
            <person name="Song J.Y."/>
            <person name="Lee S.K."/>
        </authorList>
    </citation>
    <scope>NUCLEOTIDE SEQUENCE [LARGE SCALE GENOMIC DNA]</scope>
    <source>
        <tissue evidence="1">Muscle</tissue>
    </source>
</reference>
<comment type="caution">
    <text evidence="1">The sequence shown here is derived from an EMBL/GenBank/DDBJ whole genome shotgun (WGS) entry which is preliminary data.</text>
</comment>
<gene>
    <name evidence="1" type="ORF">EYF80_031678</name>
</gene>
<dbReference type="EMBL" id="SRLO01000389">
    <property type="protein sequence ID" value="TNN58079.1"/>
    <property type="molecule type" value="Genomic_DNA"/>
</dbReference>
<evidence type="ECO:0000313" key="1">
    <source>
        <dbReference type="EMBL" id="TNN58079.1"/>
    </source>
</evidence>
<evidence type="ECO:0000313" key="2">
    <source>
        <dbReference type="Proteomes" id="UP000314294"/>
    </source>
</evidence>
<protein>
    <submittedName>
        <fullName evidence="1">Uncharacterized protein</fullName>
    </submittedName>
</protein>
<dbReference type="AlphaFoldDB" id="A0A4Z2GX97"/>
<dbReference type="Proteomes" id="UP000314294">
    <property type="component" value="Unassembled WGS sequence"/>
</dbReference>
<organism evidence="1 2">
    <name type="scientific">Liparis tanakae</name>
    <name type="common">Tanaka's snailfish</name>
    <dbReference type="NCBI Taxonomy" id="230148"/>
    <lineage>
        <taxon>Eukaryota</taxon>
        <taxon>Metazoa</taxon>
        <taxon>Chordata</taxon>
        <taxon>Craniata</taxon>
        <taxon>Vertebrata</taxon>
        <taxon>Euteleostomi</taxon>
        <taxon>Actinopterygii</taxon>
        <taxon>Neopterygii</taxon>
        <taxon>Teleostei</taxon>
        <taxon>Neoteleostei</taxon>
        <taxon>Acanthomorphata</taxon>
        <taxon>Eupercaria</taxon>
        <taxon>Perciformes</taxon>
        <taxon>Cottioidei</taxon>
        <taxon>Cottales</taxon>
        <taxon>Liparidae</taxon>
        <taxon>Liparis</taxon>
    </lineage>
</organism>
<proteinExistence type="predicted"/>
<keyword evidence="2" id="KW-1185">Reference proteome</keyword>
<name>A0A4Z2GX97_9TELE</name>
<accession>A0A4Z2GX97</accession>